<dbReference type="InterPro" id="IPR033468">
    <property type="entry name" value="Metaxin_GST"/>
</dbReference>
<dbReference type="Proteomes" id="UP001432027">
    <property type="component" value="Unassembled WGS sequence"/>
</dbReference>
<dbReference type="SUPFAM" id="SSF52833">
    <property type="entry name" value="Thioredoxin-like"/>
    <property type="match status" value="1"/>
</dbReference>
<evidence type="ECO:0000259" key="3">
    <source>
        <dbReference type="Pfam" id="PF17171"/>
    </source>
</evidence>
<evidence type="ECO:0000259" key="4">
    <source>
        <dbReference type="Pfam" id="PF17172"/>
    </source>
</evidence>
<feature type="domain" description="Metaxin glutathione S-transferase" evidence="3">
    <location>
        <begin position="174"/>
        <end position="238"/>
    </location>
</feature>
<dbReference type="SUPFAM" id="SSF47616">
    <property type="entry name" value="GST C-terminal domain-like"/>
    <property type="match status" value="1"/>
</dbReference>
<accession>A0AAV5TH43</accession>
<dbReference type="SFLD" id="SFLDS00019">
    <property type="entry name" value="Glutathione_Transferase_(cytos"/>
    <property type="match status" value="1"/>
</dbReference>
<dbReference type="GO" id="GO:0005737">
    <property type="term" value="C:cytoplasm"/>
    <property type="evidence" value="ECO:0007669"/>
    <property type="project" value="TreeGrafter"/>
</dbReference>
<dbReference type="PANTHER" id="PTHR12289:SF32">
    <property type="entry name" value="GST_C_6 DOMAIN-CONTAINING PROTEIN"/>
    <property type="match status" value="1"/>
</dbReference>
<dbReference type="SFLD" id="SFLDG01180">
    <property type="entry name" value="SUF1"/>
    <property type="match status" value="1"/>
</dbReference>
<sequence>MARLQEPNFEKDVVYLFQFAGNDNVSSLSPYCVKVEAFCRVHNLKFERRNTTARGSNGLLPFIELNGAQISDSQLILNKLTEHFQLKNYADAHEEGLGYALERTIENHTMHLIRFDMSRVLPQFIRVMIGATCPGCLLPAVACIGGWFMRRKMHGVVRTTIGAFSDAEYDDMLKSDLLQLQNVLGDKQFIMGSTPSKVDCTALAHIGYAYYIMPQARSRIHELLESKELSSFKEYMDRVVATAFPDGFNDNKK</sequence>
<dbReference type="Pfam" id="PF17172">
    <property type="entry name" value="GST_N_4"/>
    <property type="match status" value="1"/>
</dbReference>
<dbReference type="SFLD" id="SFLDG01200">
    <property type="entry name" value="SUF1.1"/>
    <property type="match status" value="1"/>
</dbReference>
<dbReference type="InterPro" id="IPR012336">
    <property type="entry name" value="Thioredoxin-like_fold"/>
</dbReference>
<keyword evidence="2" id="KW-0812">Transmembrane</keyword>
<feature type="domain" description="Thioredoxin-like fold" evidence="4">
    <location>
        <begin position="30"/>
        <end position="112"/>
    </location>
</feature>
<dbReference type="InterPro" id="IPR040079">
    <property type="entry name" value="Glutathione_S-Trfase"/>
</dbReference>
<evidence type="ECO:0008006" key="7">
    <source>
        <dbReference type="Google" id="ProtNLM"/>
    </source>
</evidence>
<dbReference type="EMBL" id="BTSX01000004">
    <property type="protein sequence ID" value="GMS93628.1"/>
    <property type="molecule type" value="Genomic_DNA"/>
</dbReference>
<feature type="transmembrane region" description="Helical" evidence="2">
    <location>
        <begin position="124"/>
        <end position="148"/>
    </location>
</feature>
<reference evidence="5" key="1">
    <citation type="submission" date="2023-10" db="EMBL/GenBank/DDBJ databases">
        <title>Genome assembly of Pristionchus species.</title>
        <authorList>
            <person name="Yoshida K."/>
            <person name="Sommer R.J."/>
        </authorList>
    </citation>
    <scope>NUCLEOTIDE SEQUENCE</scope>
    <source>
        <strain evidence="5">RS0144</strain>
    </source>
</reference>
<comment type="similarity">
    <text evidence="1">Belongs to the FAX family.</text>
</comment>
<name>A0AAV5TH43_9BILA</name>
<dbReference type="InterPro" id="IPR036249">
    <property type="entry name" value="Thioredoxin-like_sf"/>
</dbReference>
<keyword evidence="6" id="KW-1185">Reference proteome</keyword>
<evidence type="ECO:0000313" key="5">
    <source>
        <dbReference type="EMBL" id="GMS93628.1"/>
    </source>
</evidence>
<dbReference type="InterPro" id="IPR036282">
    <property type="entry name" value="Glutathione-S-Trfase_C_sf"/>
</dbReference>
<dbReference type="InterPro" id="IPR050931">
    <property type="entry name" value="Mito_Protein_Transport_Metaxin"/>
</dbReference>
<organism evidence="5 6">
    <name type="scientific">Pristionchus entomophagus</name>
    <dbReference type="NCBI Taxonomy" id="358040"/>
    <lineage>
        <taxon>Eukaryota</taxon>
        <taxon>Metazoa</taxon>
        <taxon>Ecdysozoa</taxon>
        <taxon>Nematoda</taxon>
        <taxon>Chromadorea</taxon>
        <taxon>Rhabditida</taxon>
        <taxon>Rhabditina</taxon>
        <taxon>Diplogasteromorpha</taxon>
        <taxon>Diplogasteroidea</taxon>
        <taxon>Neodiplogasteridae</taxon>
        <taxon>Pristionchus</taxon>
    </lineage>
</organism>
<comment type="caution">
    <text evidence="5">The sequence shown here is derived from an EMBL/GenBank/DDBJ whole genome shotgun (WGS) entry which is preliminary data.</text>
</comment>
<evidence type="ECO:0000256" key="2">
    <source>
        <dbReference type="SAM" id="Phobius"/>
    </source>
</evidence>
<dbReference type="AlphaFoldDB" id="A0AAV5TH43"/>
<dbReference type="InterPro" id="IPR026928">
    <property type="entry name" value="FAX/IsoI-like"/>
</dbReference>
<dbReference type="PANTHER" id="PTHR12289">
    <property type="entry name" value="METAXIN RELATED"/>
    <property type="match status" value="1"/>
</dbReference>
<keyword evidence="2" id="KW-1133">Transmembrane helix</keyword>
<protein>
    <recommendedName>
        <fullName evidence="7">Glutathione S-transferase</fullName>
    </recommendedName>
</protein>
<keyword evidence="2" id="KW-0472">Membrane</keyword>
<evidence type="ECO:0000256" key="1">
    <source>
        <dbReference type="ARBA" id="ARBA00006475"/>
    </source>
</evidence>
<dbReference type="Pfam" id="PF17171">
    <property type="entry name" value="GST_C_6"/>
    <property type="match status" value="1"/>
</dbReference>
<gene>
    <name evidence="5" type="ORF">PENTCL1PPCAC_15803</name>
</gene>
<evidence type="ECO:0000313" key="6">
    <source>
        <dbReference type="Proteomes" id="UP001432027"/>
    </source>
</evidence>
<proteinExistence type="inferred from homology"/>